<evidence type="ECO:0000256" key="1">
    <source>
        <dbReference type="SAM" id="SignalP"/>
    </source>
</evidence>
<name>A0A1G9JDV0_9BACT</name>
<dbReference type="STRING" id="392333.SAMN05660860_00412"/>
<evidence type="ECO:0000259" key="2">
    <source>
        <dbReference type="Pfam" id="PF16694"/>
    </source>
</evidence>
<accession>A0A1G9JDV0</accession>
<feature type="chain" id="PRO_5010292436" evidence="1">
    <location>
        <begin position="22"/>
        <end position="168"/>
    </location>
</feature>
<dbReference type="OrthoDB" id="511546at2"/>
<evidence type="ECO:0000313" key="3">
    <source>
        <dbReference type="EMBL" id="SDL35294.1"/>
    </source>
</evidence>
<dbReference type="CDD" id="cd20753">
    <property type="entry name" value="cyt_P460_Mc-like"/>
    <property type="match status" value="1"/>
</dbReference>
<gene>
    <name evidence="3" type="ORF">SAMN05660860_00412</name>
</gene>
<dbReference type="Proteomes" id="UP000182146">
    <property type="component" value="Unassembled WGS sequence"/>
</dbReference>
<dbReference type="Gene3D" id="3.50.70.20">
    <property type="entry name" value="Cytochrome P460"/>
    <property type="match status" value="1"/>
</dbReference>
<feature type="domain" description="Cytochrome P460" evidence="2">
    <location>
        <begin position="35"/>
        <end position="161"/>
    </location>
</feature>
<organism evidence="3 4">
    <name type="scientific">Geoalkalibacter ferrihydriticus</name>
    <dbReference type="NCBI Taxonomy" id="392333"/>
    <lineage>
        <taxon>Bacteria</taxon>
        <taxon>Pseudomonadati</taxon>
        <taxon>Thermodesulfobacteriota</taxon>
        <taxon>Desulfuromonadia</taxon>
        <taxon>Desulfuromonadales</taxon>
        <taxon>Geoalkalibacteraceae</taxon>
        <taxon>Geoalkalibacter</taxon>
    </lineage>
</organism>
<protein>
    <submittedName>
        <fullName evidence="3">Cytochrome P460</fullName>
    </submittedName>
</protein>
<dbReference type="EMBL" id="FNGU01000001">
    <property type="protein sequence ID" value="SDL35294.1"/>
    <property type="molecule type" value="Genomic_DNA"/>
</dbReference>
<reference evidence="3 4" key="1">
    <citation type="submission" date="2016-10" db="EMBL/GenBank/DDBJ databases">
        <authorList>
            <person name="de Groot N.N."/>
        </authorList>
    </citation>
    <scope>NUCLEOTIDE SEQUENCE [LARGE SCALE GENOMIC DNA]</scope>
    <source>
        <strain evidence="3 4">DSM 17813</strain>
    </source>
</reference>
<dbReference type="AlphaFoldDB" id="A0A1G9JDV0"/>
<dbReference type="InterPro" id="IPR038142">
    <property type="entry name" value="Cytochrome_P460_sp"/>
</dbReference>
<feature type="signal peptide" evidence="1">
    <location>
        <begin position="1"/>
        <end position="21"/>
    </location>
</feature>
<sequence length="168" mass="18803">MIPKIFLCVLIATVFAGPAFGESQVKPAPNGITVPDGYQDWRLISSSYREDNKTLRVILGNDKAIEAALAGQTNPWPDGAIIGKLVWKEDRHPQWPSAIIPGELSHIEFMIKDQEKYADTVNWGFARWVGMELTPYGESADFAKECVNCHIPVKDKDYVFSKISPLPR</sequence>
<keyword evidence="1" id="KW-0732">Signal</keyword>
<evidence type="ECO:0000313" key="4">
    <source>
        <dbReference type="Proteomes" id="UP000182146"/>
    </source>
</evidence>
<dbReference type="RefSeq" id="WP_139171944.1">
    <property type="nucleotide sequence ID" value="NZ_FNGU01000001.1"/>
</dbReference>
<dbReference type="InterPro" id="IPR032033">
    <property type="entry name" value="Cytochrome_P460"/>
</dbReference>
<proteinExistence type="predicted"/>
<dbReference type="Pfam" id="PF16694">
    <property type="entry name" value="Cytochrome_P460"/>
    <property type="match status" value="1"/>
</dbReference>